<proteinExistence type="predicted"/>
<dbReference type="Proteomes" id="UP000277212">
    <property type="component" value="Unassembled WGS sequence"/>
</dbReference>
<feature type="chain" id="PRO_5018182424" description="Fungal N-terminal domain-containing protein" evidence="1">
    <location>
        <begin position="24"/>
        <end position="691"/>
    </location>
</feature>
<evidence type="ECO:0000313" key="3">
    <source>
        <dbReference type="Proteomes" id="UP000277212"/>
    </source>
</evidence>
<name>A0A3M2RY85_9HYPO</name>
<gene>
    <name evidence="2" type="ORF">CDV36_010461</name>
</gene>
<accession>A0A3M2RY85</accession>
<evidence type="ECO:0000313" key="2">
    <source>
        <dbReference type="EMBL" id="RMJ09905.1"/>
    </source>
</evidence>
<dbReference type="OrthoDB" id="270167at2759"/>
<keyword evidence="3" id="KW-1185">Reference proteome</keyword>
<evidence type="ECO:0008006" key="4">
    <source>
        <dbReference type="Google" id="ProtNLM"/>
    </source>
</evidence>
<evidence type="ECO:0000256" key="1">
    <source>
        <dbReference type="SAM" id="SignalP"/>
    </source>
</evidence>
<comment type="caution">
    <text evidence="2">The sequence shown here is derived from an EMBL/GenBank/DDBJ whole genome shotgun (WGS) entry which is preliminary data.</text>
</comment>
<reference evidence="2 3" key="1">
    <citation type="submission" date="2017-06" db="EMBL/GenBank/DDBJ databases">
        <title>Comparative genomic analysis of Ambrosia Fusariam Clade fungi.</title>
        <authorList>
            <person name="Stajich J.E."/>
            <person name="Carrillo J."/>
            <person name="Kijimoto T."/>
            <person name="Eskalen A."/>
            <person name="O'Donnell K."/>
            <person name="Kasson M."/>
        </authorList>
    </citation>
    <scope>NUCLEOTIDE SEQUENCE [LARGE SCALE GENOMIC DNA]</scope>
    <source>
        <strain evidence="2">UCR3666</strain>
    </source>
</reference>
<keyword evidence="1" id="KW-0732">Signal</keyword>
<organism evidence="2 3">
    <name type="scientific">Fusarium kuroshium</name>
    <dbReference type="NCBI Taxonomy" id="2010991"/>
    <lineage>
        <taxon>Eukaryota</taxon>
        <taxon>Fungi</taxon>
        <taxon>Dikarya</taxon>
        <taxon>Ascomycota</taxon>
        <taxon>Pezizomycotina</taxon>
        <taxon>Sordariomycetes</taxon>
        <taxon>Hypocreomycetidae</taxon>
        <taxon>Hypocreales</taxon>
        <taxon>Nectriaceae</taxon>
        <taxon>Fusarium</taxon>
        <taxon>Fusarium solani species complex</taxon>
    </lineage>
</organism>
<dbReference type="EMBL" id="NKUJ01000224">
    <property type="protein sequence ID" value="RMJ09905.1"/>
    <property type="molecule type" value="Genomic_DNA"/>
</dbReference>
<feature type="signal peptide" evidence="1">
    <location>
        <begin position="1"/>
        <end position="23"/>
    </location>
</feature>
<dbReference type="STRING" id="2010991.A0A3M2RY85"/>
<dbReference type="AlphaFoldDB" id="A0A3M2RY85"/>
<protein>
    <recommendedName>
        <fullName evidence="4">Fungal N-terminal domain-containing protein</fullName>
    </recommendedName>
</protein>
<sequence>MEPVSLAFGVVSLGMQLVQTAAAIRERIDAYKSAAKELWTLSGKLDDIEAMCYSLEAAFGCYEQAPKPWDAMLLKKLHRIMSGCRDRVSRLYDIINKITSSQSNRHIPLNTTGARYLQYRSAIRKCNDELDQSLSSLHLHMTTNILVMNLRPLPPTCGSLSLNVTTTTQVEANMKNSVNSAVMKYRKSRAKQGVQTQTWDLSHSSLYRLARTKVRKVKQSKSSSATVQEETSFLIGSPLLGLYAKLSLQRGSLSPLSFSLRFPHIFTFETNSWFFKDIARAFRLDDVDELRHVFDQYSITPATCLALADSPSNKTDTLLGVAMFSRSTHIHDFLIDQCPSLLQTQQHLPIDYGMLYGPSRSESNLDDICARESAYINMRGDALEPREFYALLQGWLSPTHIGFLVDACKQHLLEEWELFNKYLWKHIYECFRRICNISINNMQEVDMDIMGGLADLTRRAISDGLDVHCGIPYPALPYLPKESALQRLINFGADEDNTLFFCYEWVEMLHQAGVDVDSYLEREIPAISTAWSSGLWQEAYLRELKVEKYMGRSLPTWVTSFAATAAPELFSEFPRLVSLDSVGYIIPGKKSPGDIYRMAGGLKPHQGWKQVMWIGGGVVHPPLERWSLNWHLPPRPLNEEGRKMVEGLAYACDLVESRFERKRLKKLRKAGYMREFAPLRFKERIPGTWVE</sequence>